<evidence type="ECO:0000313" key="2">
    <source>
        <dbReference type="Proteomes" id="UP000176532"/>
    </source>
</evidence>
<dbReference type="Pfam" id="PF02452">
    <property type="entry name" value="PemK_toxin"/>
    <property type="match status" value="1"/>
</dbReference>
<dbReference type="Proteomes" id="UP000176532">
    <property type="component" value="Unassembled WGS sequence"/>
</dbReference>
<accession>A0A1F6M8S5</accession>
<organism evidence="1 2">
    <name type="scientific">Candidatus Magasanikbacteria bacterium RIFCSPHIGHO2_02_FULL_50_9b</name>
    <dbReference type="NCBI Taxonomy" id="1798682"/>
    <lineage>
        <taxon>Bacteria</taxon>
        <taxon>Candidatus Magasanikiibacteriota</taxon>
    </lineage>
</organism>
<sequence length="128" mass="15070">MEGKLFGEWNFLKQRLSAEAIAHFCREREIWVCSIGKNVGREQNGKREMFQRPVLVVRKFGSGIFFAIPLTSTVRCNDLFLQISGGSFLVLNQLKVFDMRRLIRKMRRLDECEFEYVMSQVRRVVFGK</sequence>
<dbReference type="InterPro" id="IPR003477">
    <property type="entry name" value="PemK-like"/>
</dbReference>
<name>A0A1F6M8S5_9BACT</name>
<reference evidence="1 2" key="1">
    <citation type="journal article" date="2016" name="Nat. Commun.">
        <title>Thousands of microbial genomes shed light on interconnected biogeochemical processes in an aquifer system.</title>
        <authorList>
            <person name="Anantharaman K."/>
            <person name="Brown C.T."/>
            <person name="Hug L.A."/>
            <person name="Sharon I."/>
            <person name="Castelle C.J."/>
            <person name="Probst A.J."/>
            <person name="Thomas B.C."/>
            <person name="Singh A."/>
            <person name="Wilkins M.J."/>
            <person name="Karaoz U."/>
            <person name="Brodie E.L."/>
            <person name="Williams K.H."/>
            <person name="Hubbard S.S."/>
            <person name="Banfield J.F."/>
        </authorList>
    </citation>
    <scope>NUCLEOTIDE SEQUENCE [LARGE SCALE GENOMIC DNA]</scope>
</reference>
<dbReference type="InterPro" id="IPR011067">
    <property type="entry name" value="Plasmid_toxin/cell-grow_inhib"/>
</dbReference>
<dbReference type="STRING" id="1798682.A3C15_00570"/>
<dbReference type="EMBL" id="MFQD01000018">
    <property type="protein sequence ID" value="OGH68034.1"/>
    <property type="molecule type" value="Genomic_DNA"/>
</dbReference>
<dbReference type="SUPFAM" id="SSF50118">
    <property type="entry name" value="Cell growth inhibitor/plasmid maintenance toxic component"/>
    <property type="match status" value="1"/>
</dbReference>
<protein>
    <recommendedName>
        <fullName evidence="3">Toxin-antitoxin system protein</fullName>
    </recommendedName>
</protein>
<dbReference type="GO" id="GO:0003677">
    <property type="term" value="F:DNA binding"/>
    <property type="evidence" value="ECO:0007669"/>
    <property type="project" value="InterPro"/>
</dbReference>
<evidence type="ECO:0008006" key="3">
    <source>
        <dbReference type="Google" id="ProtNLM"/>
    </source>
</evidence>
<dbReference type="AlphaFoldDB" id="A0A1F6M8S5"/>
<dbReference type="Gene3D" id="2.30.30.110">
    <property type="match status" value="1"/>
</dbReference>
<proteinExistence type="predicted"/>
<evidence type="ECO:0000313" key="1">
    <source>
        <dbReference type="EMBL" id="OGH68034.1"/>
    </source>
</evidence>
<comment type="caution">
    <text evidence="1">The sequence shown here is derived from an EMBL/GenBank/DDBJ whole genome shotgun (WGS) entry which is preliminary data.</text>
</comment>
<gene>
    <name evidence="1" type="ORF">A3C15_00570</name>
</gene>